<name>A0A9I9E3Z3_CUCME</name>
<dbReference type="AlphaFoldDB" id="A0A9I9E3Z3"/>
<organism evidence="1">
    <name type="scientific">Cucumis melo</name>
    <name type="common">Muskmelon</name>
    <dbReference type="NCBI Taxonomy" id="3656"/>
    <lineage>
        <taxon>Eukaryota</taxon>
        <taxon>Viridiplantae</taxon>
        <taxon>Streptophyta</taxon>
        <taxon>Embryophyta</taxon>
        <taxon>Tracheophyta</taxon>
        <taxon>Spermatophyta</taxon>
        <taxon>Magnoliopsida</taxon>
        <taxon>eudicotyledons</taxon>
        <taxon>Gunneridae</taxon>
        <taxon>Pentapetalae</taxon>
        <taxon>rosids</taxon>
        <taxon>fabids</taxon>
        <taxon>Cucurbitales</taxon>
        <taxon>Cucurbitaceae</taxon>
        <taxon>Benincaseae</taxon>
        <taxon>Cucumis</taxon>
    </lineage>
</organism>
<dbReference type="EnsemblPlants" id="MELO3C028360.2.1">
    <property type="protein sequence ID" value="MELO3C028360.2.1"/>
    <property type="gene ID" value="MELO3C028360.2"/>
</dbReference>
<dbReference type="Gramene" id="MELO3C028360.2.1">
    <property type="protein sequence ID" value="MELO3C028360.2.1"/>
    <property type="gene ID" value="MELO3C028360.2"/>
</dbReference>
<proteinExistence type="predicted"/>
<evidence type="ECO:0000313" key="1">
    <source>
        <dbReference type="EnsemblPlants" id="MELO3C028360.2.1"/>
    </source>
</evidence>
<sequence>MMEGENGNDRSGGGGRNRRRWWKAYTTEVDRLVKGEN</sequence>
<protein>
    <submittedName>
        <fullName evidence="1">Uncharacterized protein</fullName>
    </submittedName>
</protein>
<accession>A0A9I9E3Z3</accession>
<reference evidence="1" key="1">
    <citation type="submission" date="2023-03" db="UniProtKB">
        <authorList>
            <consortium name="EnsemblPlants"/>
        </authorList>
    </citation>
    <scope>IDENTIFICATION</scope>
</reference>